<feature type="domain" description="HTH crp-type" evidence="2">
    <location>
        <begin position="17"/>
        <end position="76"/>
    </location>
</feature>
<comment type="caution">
    <text evidence="3">The sequence shown here is derived from an EMBL/GenBank/DDBJ whole genome shotgun (WGS) entry which is preliminary data.</text>
</comment>
<gene>
    <name evidence="3" type="ORF">GCM10009747_33010</name>
</gene>
<evidence type="ECO:0000256" key="1">
    <source>
        <dbReference type="ARBA" id="ARBA00006479"/>
    </source>
</evidence>
<dbReference type="InterPro" id="IPR012318">
    <property type="entry name" value="HTH_CRP"/>
</dbReference>
<accession>A0ABN2KY39</accession>
<dbReference type="Proteomes" id="UP001500506">
    <property type="component" value="Unassembled WGS sequence"/>
</dbReference>
<dbReference type="InterPro" id="IPR000600">
    <property type="entry name" value="ROK"/>
</dbReference>
<dbReference type="PANTHER" id="PTHR18964">
    <property type="entry name" value="ROK (REPRESSOR, ORF, KINASE) FAMILY"/>
    <property type="match status" value="1"/>
</dbReference>
<sequence>MHPLMARADLRHQNLRRALQIVVRDGGTATRAKIARETGLTSATVSSLIAELEQSGFVDEVGQASSTGGKRATLLRAAERGHEIIAVRVRPHLIMGSVFNLAGEKLAEDRADFESDVRPDDVVEFVERLASSHCEQLLAVGIQVPGAAESRVVVESVQLGWFELALGELVEEAVGAPTHVINDAHAEALGELIDERMREGVQLFVHLGEGIGAAVVHRGELLRGASARAGEIGHVRVVFEGERAQCRCGLYGCLESAASMSAMIGDEFRDELTADEIARLVYDPYIRARLAAGASAFARALRMLAAMLDPDDVVIGGAAPSLGPDFLSMLQDELDLYRAKGAGPVAVRYARPTDPFLGAAQHALMSTLGVRWNHPGVALAG</sequence>
<comment type="similarity">
    <text evidence="1">Belongs to the ROK (NagC/XylR) family.</text>
</comment>
<evidence type="ECO:0000313" key="3">
    <source>
        <dbReference type="EMBL" id="GAA1769234.1"/>
    </source>
</evidence>
<dbReference type="Gene3D" id="3.30.420.40">
    <property type="match status" value="2"/>
</dbReference>
<name>A0ABN2KY39_9MICO</name>
<dbReference type="Pfam" id="PF00480">
    <property type="entry name" value="ROK"/>
    <property type="match status" value="1"/>
</dbReference>
<dbReference type="SMART" id="SM00419">
    <property type="entry name" value="HTH_CRP"/>
    <property type="match status" value="1"/>
</dbReference>
<dbReference type="Pfam" id="PF13412">
    <property type="entry name" value="HTH_24"/>
    <property type="match status" value="1"/>
</dbReference>
<evidence type="ECO:0000313" key="4">
    <source>
        <dbReference type="Proteomes" id="UP001500506"/>
    </source>
</evidence>
<evidence type="ECO:0000259" key="2">
    <source>
        <dbReference type="SMART" id="SM00419"/>
    </source>
</evidence>
<protein>
    <submittedName>
        <fullName evidence="3">ROK family transcriptional regulator</fullName>
    </submittedName>
</protein>
<dbReference type="InterPro" id="IPR036388">
    <property type="entry name" value="WH-like_DNA-bd_sf"/>
</dbReference>
<dbReference type="InterPro" id="IPR043129">
    <property type="entry name" value="ATPase_NBD"/>
</dbReference>
<organism evidence="3 4">
    <name type="scientific">Agromyces humatus</name>
    <dbReference type="NCBI Taxonomy" id="279573"/>
    <lineage>
        <taxon>Bacteria</taxon>
        <taxon>Bacillati</taxon>
        <taxon>Actinomycetota</taxon>
        <taxon>Actinomycetes</taxon>
        <taxon>Micrococcales</taxon>
        <taxon>Microbacteriaceae</taxon>
        <taxon>Agromyces</taxon>
    </lineage>
</organism>
<keyword evidence="4" id="KW-1185">Reference proteome</keyword>
<dbReference type="InterPro" id="IPR036390">
    <property type="entry name" value="WH_DNA-bd_sf"/>
</dbReference>
<dbReference type="SUPFAM" id="SSF46785">
    <property type="entry name" value="Winged helix' DNA-binding domain"/>
    <property type="match status" value="1"/>
</dbReference>
<dbReference type="InterPro" id="IPR049874">
    <property type="entry name" value="ROK_cs"/>
</dbReference>
<dbReference type="SUPFAM" id="SSF53067">
    <property type="entry name" value="Actin-like ATPase domain"/>
    <property type="match status" value="1"/>
</dbReference>
<reference evidence="4" key="1">
    <citation type="journal article" date="2019" name="Int. J. Syst. Evol. Microbiol.">
        <title>The Global Catalogue of Microorganisms (GCM) 10K type strain sequencing project: providing services to taxonomists for standard genome sequencing and annotation.</title>
        <authorList>
            <consortium name="The Broad Institute Genomics Platform"/>
            <consortium name="The Broad Institute Genome Sequencing Center for Infectious Disease"/>
            <person name="Wu L."/>
            <person name="Ma J."/>
        </authorList>
    </citation>
    <scope>NUCLEOTIDE SEQUENCE [LARGE SCALE GENOMIC DNA]</scope>
    <source>
        <strain evidence="4">JCM 14319</strain>
    </source>
</reference>
<proteinExistence type="inferred from homology"/>
<dbReference type="PANTHER" id="PTHR18964:SF149">
    <property type="entry name" value="BIFUNCTIONAL UDP-N-ACETYLGLUCOSAMINE 2-EPIMERASE_N-ACETYLMANNOSAMINE KINASE"/>
    <property type="match status" value="1"/>
</dbReference>
<dbReference type="EMBL" id="BAAANH010000007">
    <property type="protein sequence ID" value="GAA1769234.1"/>
    <property type="molecule type" value="Genomic_DNA"/>
</dbReference>
<dbReference type="Gene3D" id="1.10.10.10">
    <property type="entry name" value="Winged helix-like DNA-binding domain superfamily/Winged helix DNA-binding domain"/>
    <property type="match status" value="1"/>
</dbReference>
<dbReference type="PROSITE" id="PS01125">
    <property type="entry name" value="ROK"/>
    <property type="match status" value="1"/>
</dbReference>